<keyword evidence="3" id="KW-0472">Membrane</keyword>
<evidence type="ECO:0000313" key="5">
    <source>
        <dbReference type="EMBL" id="KAF6024682.1"/>
    </source>
</evidence>
<gene>
    <name evidence="5" type="ORF">EB796_017004</name>
</gene>
<feature type="compositionally biased region" description="Low complexity" evidence="2">
    <location>
        <begin position="156"/>
        <end position="170"/>
    </location>
</feature>
<evidence type="ECO:0000256" key="1">
    <source>
        <dbReference type="SAM" id="Coils"/>
    </source>
</evidence>
<dbReference type="PANTHER" id="PTHR18916:SF82">
    <property type="entry name" value="CAP-GLY DOMAIN-CONTAINING PROTEIN"/>
    <property type="match status" value="1"/>
</dbReference>
<dbReference type="PANTHER" id="PTHR18916">
    <property type="entry name" value="DYNACTIN 1-RELATED MICROTUBULE-BINDING"/>
    <property type="match status" value="1"/>
</dbReference>
<accession>A0A7J7JED9</accession>
<dbReference type="SUPFAM" id="SSF74924">
    <property type="entry name" value="Cap-Gly domain"/>
    <property type="match status" value="2"/>
</dbReference>
<feature type="region of interest" description="Disordered" evidence="2">
    <location>
        <begin position="280"/>
        <end position="311"/>
    </location>
</feature>
<dbReference type="Proteomes" id="UP000593567">
    <property type="component" value="Unassembled WGS sequence"/>
</dbReference>
<dbReference type="PROSITE" id="PS00845">
    <property type="entry name" value="CAP_GLY_1"/>
    <property type="match status" value="2"/>
</dbReference>
<dbReference type="GO" id="GO:0031122">
    <property type="term" value="P:cytoplasmic microtubule organization"/>
    <property type="evidence" value="ECO:0007669"/>
    <property type="project" value="TreeGrafter"/>
</dbReference>
<evidence type="ECO:0000256" key="2">
    <source>
        <dbReference type="SAM" id="MobiDB-lite"/>
    </source>
</evidence>
<feature type="domain" description="CAP-Gly" evidence="4">
    <location>
        <begin position="206"/>
        <end position="248"/>
    </location>
</feature>
<evidence type="ECO:0000256" key="3">
    <source>
        <dbReference type="SAM" id="Phobius"/>
    </source>
</evidence>
<dbReference type="OrthoDB" id="2130750at2759"/>
<feature type="region of interest" description="Disordered" evidence="2">
    <location>
        <begin position="126"/>
        <end position="170"/>
    </location>
</feature>
<keyword evidence="3" id="KW-0812">Transmembrane</keyword>
<dbReference type="InterPro" id="IPR036859">
    <property type="entry name" value="CAP-Gly_dom_sf"/>
</dbReference>
<feature type="coiled-coil region" evidence="1">
    <location>
        <begin position="571"/>
        <end position="682"/>
    </location>
</feature>
<dbReference type="EMBL" id="VXIV02002549">
    <property type="protein sequence ID" value="KAF6024682.1"/>
    <property type="molecule type" value="Genomic_DNA"/>
</dbReference>
<feature type="coiled-coil region" evidence="1">
    <location>
        <begin position="361"/>
        <end position="535"/>
    </location>
</feature>
<feature type="region of interest" description="Disordered" evidence="2">
    <location>
        <begin position="1"/>
        <end position="48"/>
    </location>
</feature>
<feature type="domain" description="CAP-Gly" evidence="4">
    <location>
        <begin position="69"/>
        <end position="111"/>
    </location>
</feature>
<dbReference type="Pfam" id="PF01302">
    <property type="entry name" value="CAP_GLY"/>
    <property type="match status" value="2"/>
</dbReference>
<dbReference type="InterPro" id="IPR000938">
    <property type="entry name" value="CAP-Gly_domain"/>
</dbReference>
<dbReference type="GO" id="GO:0051010">
    <property type="term" value="F:microtubule plus-end binding"/>
    <property type="evidence" value="ECO:0007669"/>
    <property type="project" value="TreeGrafter"/>
</dbReference>
<dbReference type="GO" id="GO:0005634">
    <property type="term" value="C:nucleus"/>
    <property type="evidence" value="ECO:0007669"/>
    <property type="project" value="TreeGrafter"/>
</dbReference>
<protein>
    <submittedName>
        <fullName evidence="5">CLIP2</fullName>
    </submittedName>
</protein>
<organism evidence="5 6">
    <name type="scientific">Bugula neritina</name>
    <name type="common">Brown bryozoan</name>
    <name type="synonym">Sertularia neritina</name>
    <dbReference type="NCBI Taxonomy" id="10212"/>
    <lineage>
        <taxon>Eukaryota</taxon>
        <taxon>Metazoa</taxon>
        <taxon>Spiralia</taxon>
        <taxon>Lophotrochozoa</taxon>
        <taxon>Bryozoa</taxon>
        <taxon>Gymnolaemata</taxon>
        <taxon>Cheilostomatida</taxon>
        <taxon>Flustrina</taxon>
        <taxon>Buguloidea</taxon>
        <taxon>Bugulidae</taxon>
        <taxon>Bugula</taxon>
    </lineage>
</organism>
<sequence>MASKDSKPTGLKLPSKIGRTSGIAKPSKTSSVSSSRAHSPEGGKQSDDFIIGDRVYVGGTKPGVIAYLGVTKFATGDWAGVILDELEGKNDGSVQGVRYFQCEPKRGVFAKPSKLTSYKVNSVGIAPPKGAPSIQSTPKTSKVESRRESIAPPPNKSSLPKKNGSISASNTSLSSAAMATVGAKHIKVGERVVVNGTKVGTLRFLGTTDFAAGEWAGVELVDAIGKNDGSVGGKRYFECKPLYGLFAPVHKVTRESVAQAMSPTISGRATPSLMQQKPSHRLCSTPAMGSSLNSRSKDMSGSQDSLSSIGSAISTASRSRVRLGVTSLRGPNSSSTQAAANRVAQARQAYKSVSTTSTNTTAALQKALKEKEEHIEQLIRERELERTEVFKTSIQKEELEEELNKTKVEFENVALDADFRVNELELKVENLQEEKKELELSLAEQKTQYERKLEDLQFQMEEEAISRSDQSDASNLTEELDKLKARMKTENEAKKSLIDQVSKLQRDLDVNINELTSAQSQAADLRSQISTMESALTVAESKLISQEKGNEDFVSKTAELEALLVEKDSLIKAIEENSSQLKSQINELESETNSNKAAIKGLESELNESKLEGTKANEYRAKLESEMEVLLQEKASLNSLLADTKLQVSDLQRSLETSEAAKMNISGEKAKLQEHIDDLMRNSGDRSQQLTMLNDELRERDRLSSNKMYYCCLRAAMLIHLSLLTCSIAVWIIDYKSSN</sequence>
<keyword evidence="3" id="KW-1133">Transmembrane helix</keyword>
<keyword evidence="6" id="KW-1185">Reference proteome</keyword>
<evidence type="ECO:0000313" key="6">
    <source>
        <dbReference type="Proteomes" id="UP000593567"/>
    </source>
</evidence>
<feature type="compositionally biased region" description="Low complexity" evidence="2">
    <location>
        <begin position="299"/>
        <end position="311"/>
    </location>
</feature>
<dbReference type="SMART" id="SM01052">
    <property type="entry name" value="CAP_GLY"/>
    <property type="match status" value="2"/>
</dbReference>
<feature type="compositionally biased region" description="Low complexity" evidence="2">
    <location>
        <begin position="27"/>
        <end position="37"/>
    </location>
</feature>
<dbReference type="GO" id="GO:0005938">
    <property type="term" value="C:cell cortex"/>
    <property type="evidence" value="ECO:0007669"/>
    <property type="project" value="TreeGrafter"/>
</dbReference>
<comment type="caution">
    <text evidence="5">The sequence shown here is derived from an EMBL/GenBank/DDBJ whole genome shotgun (WGS) entry which is preliminary data.</text>
</comment>
<reference evidence="5" key="1">
    <citation type="submission" date="2020-06" db="EMBL/GenBank/DDBJ databases">
        <title>Draft genome of Bugula neritina, a colonial animal packing powerful symbionts and potential medicines.</title>
        <authorList>
            <person name="Rayko M."/>
        </authorList>
    </citation>
    <scope>NUCLEOTIDE SEQUENCE [LARGE SCALE GENOMIC DNA]</scope>
    <source>
        <strain evidence="5">Kwan_BN1</strain>
    </source>
</reference>
<dbReference type="AlphaFoldDB" id="A0A7J7JED9"/>
<feature type="transmembrane region" description="Helical" evidence="3">
    <location>
        <begin position="708"/>
        <end position="733"/>
    </location>
</feature>
<feature type="compositionally biased region" description="Basic and acidic residues" evidence="2">
    <location>
        <begin position="38"/>
        <end position="47"/>
    </location>
</feature>
<dbReference type="Gene3D" id="2.30.30.190">
    <property type="entry name" value="CAP Gly-rich-like domain"/>
    <property type="match status" value="2"/>
</dbReference>
<dbReference type="GO" id="GO:0035371">
    <property type="term" value="C:microtubule plus-end"/>
    <property type="evidence" value="ECO:0007669"/>
    <property type="project" value="TreeGrafter"/>
</dbReference>
<keyword evidence="1" id="KW-0175">Coiled coil</keyword>
<name>A0A7J7JED9_BUGNE</name>
<evidence type="ECO:0000259" key="4">
    <source>
        <dbReference type="PROSITE" id="PS50245"/>
    </source>
</evidence>
<proteinExistence type="predicted"/>
<dbReference type="PROSITE" id="PS50245">
    <property type="entry name" value="CAP_GLY_2"/>
    <property type="match status" value="2"/>
</dbReference>